<evidence type="ECO:0008006" key="3">
    <source>
        <dbReference type="Google" id="ProtNLM"/>
    </source>
</evidence>
<dbReference type="InterPro" id="IPR034660">
    <property type="entry name" value="DinB/YfiT-like"/>
</dbReference>
<dbReference type="EMBL" id="JACHXU010000001">
    <property type="protein sequence ID" value="MBB3204390.1"/>
    <property type="molecule type" value="Genomic_DNA"/>
</dbReference>
<evidence type="ECO:0000313" key="1">
    <source>
        <dbReference type="EMBL" id="MBB3204390.1"/>
    </source>
</evidence>
<reference evidence="1 2" key="1">
    <citation type="submission" date="2020-08" db="EMBL/GenBank/DDBJ databases">
        <title>Genomic Encyclopedia of Type Strains, Phase III (KMG-III): the genomes of soil and plant-associated and newly described type strains.</title>
        <authorList>
            <person name="Whitman W."/>
        </authorList>
    </citation>
    <scope>NUCLEOTIDE SEQUENCE [LARGE SCALE GENOMIC DNA]</scope>
    <source>
        <strain evidence="1 2">CECT 8075</strain>
    </source>
</reference>
<comment type="caution">
    <text evidence="1">The sequence shown here is derived from an EMBL/GenBank/DDBJ whole genome shotgun (WGS) entry which is preliminary data.</text>
</comment>
<accession>A0A7W5DTR1</accession>
<dbReference type="Proteomes" id="UP000536179">
    <property type="component" value="Unassembled WGS sequence"/>
</dbReference>
<evidence type="ECO:0000313" key="2">
    <source>
        <dbReference type="Proteomes" id="UP000536179"/>
    </source>
</evidence>
<keyword evidence="2" id="KW-1185">Reference proteome</keyword>
<dbReference type="Gene3D" id="1.20.120.450">
    <property type="entry name" value="dinb family like domain"/>
    <property type="match status" value="1"/>
</dbReference>
<name>A0A7W5DTR1_9BACT</name>
<organism evidence="1 2">
    <name type="scientific">Aporhodopirellula rubra</name>
    <dbReference type="NCBI Taxonomy" id="980271"/>
    <lineage>
        <taxon>Bacteria</taxon>
        <taxon>Pseudomonadati</taxon>
        <taxon>Planctomycetota</taxon>
        <taxon>Planctomycetia</taxon>
        <taxon>Pirellulales</taxon>
        <taxon>Pirellulaceae</taxon>
        <taxon>Aporhodopirellula</taxon>
    </lineage>
</organism>
<proteinExistence type="predicted"/>
<sequence>MIGSMIADSARMSVGYAERLLKDVSASQFARFAEVDGKLIESNHPAFILGHLSLYPSRVVSELGADASSIMPSSKFEALFAPSATCLDDPEGKLYPAMDEITDKFFAAHQVAIDVLMSCEDQAFAAANTNERLKAKFATIGSAHAFYLGGHAMLHMGQFSAWRRAMGIGAA</sequence>
<dbReference type="AlphaFoldDB" id="A0A7W5DTR1"/>
<gene>
    <name evidence="1" type="ORF">FHS27_000154</name>
</gene>
<protein>
    <recommendedName>
        <fullName evidence="3">DinB-like domain-containing protein</fullName>
    </recommendedName>
</protein>
<dbReference type="RefSeq" id="WP_184300381.1">
    <property type="nucleotide sequence ID" value="NZ_JACHXU010000001.1"/>
</dbReference>